<comment type="caution">
    <text evidence="2">The sequence shown here is derived from an EMBL/GenBank/DDBJ whole genome shotgun (WGS) entry which is preliminary data.</text>
</comment>
<proteinExistence type="predicted"/>
<evidence type="ECO:0000313" key="2">
    <source>
        <dbReference type="EMBL" id="KAK3948622.1"/>
    </source>
</evidence>
<sequence>MSGLPRSSCLRYPFRDAASVSGRGSASVLTVSEMKSGGKIGLHGQWKNRQQALGQEVMLHIPELMAEELPKKGVIGYGIFMIGMAPESSVPHIMLACTLPGPRKQALQELRKSGIIDTYAPGFHTGHWRYPPHIDNPEFLAEFDCDADFDDESESDCEDDPGGSVKDLWTAEVTALGDVHAFPASCRVQFRRSYDPAAETLLATTGGVVYISQRPFLFTVAHVLPSPEASDNQAVVDTFADTPPNSSTGGSTGGNVEDDADSYTDDADTNSENTEPADMSDDEFEFGGFESSSTDAAGGGIST</sequence>
<reference evidence="2" key="1">
    <citation type="journal article" date="2023" name="Mol. Phylogenet. Evol.">
        <title>Genome-scale phylogeny and comparative genomics of the fungal order Sordariales.</title>
        <authorList>
            <person name="Hensen N."/>
            <person name="Bonometti L."/>
            <person name="Westerberg I."/>
            <person name="Brannstrom I.O."/>
            <person name="Guillou S."/>
            <person name="Cros-Aarteil S."/>
            <person name="Calhoun S."/>
            <person name="Haridas S."/>
            <person name="Kuo A."/>
            <person name="Mondo S."/>
            <person name="Pangilinan J."/>
            <person name="Riley R."/>
            <person name="LaButti K."/>
            <person name="Andreopoulos B."/>
            <person name="Lipzen A."/>
            <person name="Chen C."/>
            <person name="Yan M."/>
            <person name="Daum C."/>
            <person name="Ng V."/>
            <person name="Clum A."/>
            <person name="Steindorff A."/>
            <person name="Ohm R.A."/>
            <person name="Martin F."/>
            <person name="Silar P."/>
            <person name="Natvig D.O."/>
            <person name="Lalanne C."/>
            <person name="Gautier V."/>
            <person name="Ament-Velasquez S.L."/>
            <person name="Kruys A."/>
            <person name="Hutchinson M.I."/>
            <person name="Powell A.J."/>
            <person name="Barry K."/>
            <person name="Miller A.N."/>
            <person name="Grigoriev I.V."/>
            <person name="Debuchy R."/>
            <person name="Gladieux P."/>
            <person name="Hiltunen Thoren M."/>
            <person name="Johannesson H."/>
        </authorList>
    </citation>
    <scope>NUCLEOTIDE SEQUENCE</scope>
    <source>
        <strain evidence="2">CBS 626.80</strain>
    </source>
</reference>
<name>A0AAN6NMJ6_9PEZI</name>
<keyword evidence="3" id="KW-1185">Reference proteome</keyword>
<protein>
    <submittedName>
        <fullName evidence="2">Uncharacterized protein</fullName>
    </submittedName>
</protein>
<evidence type="ECO:0000313" key="3">
    <source>
        <dbReference type="Proteomes" id="UP001303222"/>
    </source>
</evidence>
<reference evidence="2" key="2">
    <citation type="submission" date="2023-06" db="EMBL/GenBank/DDBJ databases">
        <authorList>
            <consortium name="Lawrence Berkeley National Laboratory"/>
            <person name="Mondo S.J."/>
            <person name="Hensen N."/>
            <person name="Bonometti L."/>
            <person name="Westerberg I."/>
            <person name="Brannstrom I.O."/>
            <person name="Guillou S."/>
            <person name="Cros-Aarteil S."/>
            <person name="Calhoun S."/>
            <person name="Haridas S."/>
            <person name="Kuo A."/>
            <person name="Pangilinan J."/>
            <person name="Riley R."/>
            <person name="Labutti K."/>
            <person name="Andreopoulos B."/>
            <person name="Lipzen A."/>
            <person name="Chen C."/>
            <person name="Yanf M."/>
            <person name="Daum C."/>
            <person name="Ng V."/>
            <person name="Clum A."/>
            <person name="Steindorff A."/>
            <person name="Ohm R."/>
            <person name="Martin F."/>
            <person name="Silar P."/>
            <person name="Natvig D."/>
            <person name="Lalanne C."/>
            <person name="Gautier V."/>
            <person name="Ament-Velasquez S.L."/>
            <person name="Kruys A."/>
            <person name="Hutchinson M.I."/>
            <person name="Powell A.J."/>
            <person name="Barry K."/>
            <person name="Miller A.N."/>
            <person name="Grigoriev I.V."/>
            <person name="Debuchy R."/>
            <person name="Gladieux P."/>
            <person name="Thoren M.H."/>
            <person name="Johannesson H."/>
        </authorList>
    </citation>
    <scope>NUCLEOTIDE SEQUENCE</scope>
    <source>
        <strain evidence="2">CBS 626.80</strain>
    </source>
</reference>
<gene>
    <name evidence="2" type="ORF">QBC32DRAFT_327641</name>
</gene>
<dbReference type="Proteomes" id="UP001303222">
    <property type="component" value="Unassembled WGS sequence"/>
</dbReference>
<feature type="region of interest" description="Disordered" evidence="1">
    <location>
        <begin position="237"/>
        <end position="303"/>
    </location>
</feature>
<accession>A0AAN6NMJ6</accession>
<organism evidence="2 3">
    <name type="scientific">Pseudoneurospora amorphoporcata</name>
    <dbReference type="NCBI Taxonomy" id="241081"/>
    <lineage>
        <taxon>Eukaryota</taxon>
        <taxon>Fungi</taxon>
        <taxon>Dikarya</taxon>
        <taxon>Ascomycota</taxon>
        <taxon>Pezizomycotina</taxon>
        <taxon>Sordariomycetes</taxon>
        <taxon>Sordariomycetidae</taxon>
        <taxon>Sordariales</taxon>
        <taxon>Sordariaceae</taxon>
        <taxon>Pseudoneurospora</taxon>
    </lineage>
</organism>
<evidence type="ECO:0000256" key="1">
    <source>
        <dbReference type="SAM" id="MobiDB-lite"/>
    </source>
</evidence>
<feature type="compositionally biased region" description="Acidic residues" evidence="1">
    <location>
        <begin position="256"/>
        <end position="269"/>
    </location>
</feature>
<dbReference type="EMBL" id="MU859254">
    <property type="protein sequence ID" value="KAK3948622.1"/>
    <property type="molecule type" value="Genomic_DNA"/>
</dbReference>
<dbReference type="AlphaFoldDB" id="A0AAN6NMJ6"/>